<dbReference type="InterPro" id="IPR050109">
    <property type="entry name" value="HTH-type_TetR-like_transc_reg"/>
</dbReference>
<dbReference type="PANTHER" id="PTHR30055:SF226">
    <property type="entry name" value="HTH-TYPE TRANSCRIPTIONAL REGULATOR PKSA"/>
    <property type="match status" value="1"/>
</dbReference>
<sequence>MRTVDPARHAARRAQILAGAAEAFAQKGYDRTTVKDICRSSGVGSGTLFHYFTDKRAIFHAVLEADRDVTLADLADLDMRDPLSAFWHVVERITQDLRDPTAGALTLAILGQLTVDPAIGEILGATDAYAQALLADLITRLQADGQADPDWDAAHAAQWVHSVIDGLYLRCMDDGFDADHELARLRLVITRMLDLRTR</sequence>
<dbReference type="PROSITE" id="PS01081">
    <property type="entry name" value="HTH_TETR_1"/>
    <property type="match status" value="1"/>
</dbReference>
<dbReference type="InterPro" id="IPR009057">
    <property type="entry name" value="Homeodomain-like_sf"/>
</dbReference>
<dbReference type="InterPro" id="IPR001647">
    <property type="entry name" value="HTH_TetR"/>
</dbReference>
<dbReference type="AlphaFoldDB" id="A0A3N6YFV5"/>
<evidence type="ECO:0000256" key="4">
    <source>
        <dbReference type="ARBA" id="ARBA00023163"/>
    </source>
</evidence>
<organism evidence="7 8">
    <name type="scientific">Aeromicrobium camelliae</name>
    <dbReference type="NCBI Taxonomy" id="1538144"/>
    <lineage>
        <taxon>Bacteria</taxon>
        <taxon>Bacillati</taxon>
        <taxon>Actinomycetota</taxon>
        <taxon>Actinomycetes</taxon>
        <taxon>Propionibacteriales</taxon>
        <taxon>Nocardioidaceae</taxon>
        <taxon>Aeromicrobium</taxon>
    </lineage>
</organism>
<comment type="caution">
    <text evidence="7">The sequence shown here is derived from an EMBL/GenBank/DDBJ whole genome shotgun (WGS) entry which is preliminary data.</text>
</comment>
<evidence type="ECO:0000256" key="3">
    <source>
        <dbReference type="ARBA" id="ARBA00023125"/>
    </source>
</evidence>
<keyword evidence="8" id="KW-1185">Reference proteome</keyword>
<dbReference type="PANTHER" id="PTHR30055">
    <property type="entry name" value="HTH-TYPE TRANSCRIPTIONAL REGULATOR RUTR"/>
    <property type="match status" value="1"/>
</dbReference>
<evidence type="ECO:0000256" key="1">
    <source>
        <dbReference type="ARBA" id="ARBA00022491"/>
    </source>
</evidence>
<keyword evidence="1" id="KW-0678">Repressor</keyword>
<evidence type="ECO:0000313" key="8">
    <source>
        <dbReference type="Proteomes" id="UP000275225"/>
    </source>
</evidence>
<dbReference type="Gene3D" id="1.10.357.10">
    <property type="entry name" value="Tetracycline Repressor, domain 2"/>
    <property type="match status" value="1"/>
</dbReference>
<evidence type="ECO:0000313" key="7">
    <source>
        <dbReference type="EMBL" id="RQN08674.1"/>
    </source>
</evidence>
<dbReference type="InterPro" id="IPR036271">
    <property type="entry name" value="Tet_transcr_reg_TetR-rel_C_sf"/>
</dbReference>
<accession>A0A3N6YFV5</accession>
<keyword evidence="3 5" id="KW-0238">DNA-binding</keyword>
<evidence type="ECO:0000256" key="5">
    <source>
        <dbReference type="PROSITE-ProRule" id="PRU00335"/>
    </source>
</evidence>
<reference evidence="7 8" key="1">
    <citation type="submission" date="2018-11" db="EMBL/GenBank/DDBJ databases">
        <authorList>
            <person name="Li F."/>
        </authorList>
    </citation>
    <scope>NUCLEOTIDE SEQUENCE [LARGE SCALE GENOMIC DNA]</scope>
    <source>
        <strain evidence="7 8">YS17T</strain>
    </source>
</reference>
<dbReference type="Pfam" id="PF13977">
    <property type="entry name" value="TetR_C_6"/>
    <property type="match status" value="1"/>
</dbReference>
<gene>
    <name evidence="7" type="ORF">EHW97_05325</name>
</gene>
<dbReference type="RefSeq" id="WP_124236131.1">
    <property type="nucleotide sequence ID" value="NZ_JBHUFI010000003.1"/>
</dbReference>
<dbReference type="OrthoDB" id="9805134at2"/>
<dbReference type="SUPFAM" id="SSF48498">
    <property type="entry name" value="Tetracyclin repressor-like, C-terminal domain"/>
    <property type="match status" value="1"/>
</dbReference>
<dbReference type="GO" id="GO:0003700">
    <property type="term" value="F:DNA-binding transcription factor activity"/>
    <property type="evidence" value="ECO:0007669"/>
    <property type="project" value="TreeGrafter"/>
</dbReference>
<dbReference type="PROSITE" id="PS50977">
    <property type="entry name" value="HTH_TETR_2"/>
    <property type="match status" value="1"/>
</dbReference>
<proteinExistence type="predicted"/>
<feature type="DNA-binding region" description="H-T-H motif" evidence="5">
    <location>
        <begin position="33"/>
        <end position="52"/>
    </location>
</feature>
<dbReference type="GO" id="GO:0000976">
    <property type="term" value="F:transcription cis-regulatory region binding"/>
    <property type="evidence" value="ECO:0007669"/>
    <property type="project" value="TreeGrafter"/>
</dbReference>
<keyword evidence="2" id="KW-0805">Transcription regulation</keyword>
<dbReference type="InterPro" id="IPR039538">
    <property type="entry name" value="BetI_C"/>
</dbReference>
<dbReference type="SUPFAM" id="SSF46689">
    <property type="entry name" value="Homeodomain-like"/>
    <property type="match status" value="1"/>
</dbReference>
<keyword evidence="4" id="KW-0804">Transcription</keyword>
<dbReference type="PRINTS" id="PR00455">
    <property type="entry name" value="HTHTETR"/>
</dbReference>
<feature type="domain" description="HTH tetR-type" evidence="6">
    <location>
        <begin position="10"/>
        <end position="70"/>
    </location>
</feature>
<evidence type="ECO:0000256" key="2">
    <source>
        <dbReference type="ARBA" id="ARBA00023015"/>
    </source>
</evidence>
<name>A0A3N6YFV5_9ACTN</name>
<dbReference type="Proteomes" id="UP000275225">
    <property type="component" value="Unassembled WGS sequence"/>
</dbReference>
<protein>
    <submittedName>
        <fullName evidence="7">TetR/AcrR family transcriptional regulator</fullName>
    </submittedName>
</protein>
<dbReference type="Pfam" id="PF00440">
    <property type="entry name" value="TetR_N"/>
    <property type="match status" value="1"/>
</dbReference>
<dbReference type="EMBL" id="RQJX01000005">
    <property type="protein sequence ID" value="RQN08674.1"/>
    <property type="molecule type" value="Genomic_DNA"/>
</dbReference>
<evidence type="ECO:0000259" key="6">
    <source>
        <dbReference type="PROSITE" id="PS50977"/>
    </source>
</evidence>
<dbReference type="InterPro" id="IPR023772">
    <property type="entry name" value="DNA-bd_HTH_TetR-type_CS"/>
</dbReference>